<evidence type="ECO:0000313" key="2">
    <source>
        <dbReference type="Proteomes" id="UP001196413"/>
    </source>
</evidence>
<comment type="caution">
    <text evidence="1">The sequence shown here is derived from an EMBL/GenBank/DDBJ whole genome shotgun (WGS) entry which is preliminary data.</text>
</comment>
<organism evidence="1 2">
    <name type="scientific">Parelaphostrongylus tenuis</name>
    <name type="common">Meningeal worm</name>
    <dbReference type="NCBI Taxonomy" id="148309"/>
    <lineage>
        <taxon>Eukaryota</taxon>
        <taxon>Metazoa</taxon>
        <taxon>Ecdysozoa</taxon>
        <taxon>Nematoda</taxon>
        <taxon>Chromadorea</taxon>
        <taxon>Rhabditida</taxon>
        <taxon>Rhabditina</taxon>
        <taxon>Rhabditomorpha</taxon>
        <taxon>Strongyloidea</taxon>
        <taxon>Metastrongylidae</taxon>
        <taxon>Parelaphostrongylus</taxon>
    </lineage>
</organism>
<sequence>MPVISTRPLMDGASTGHICGRPGEPLLVWLVHVISCSLENRLLSLKKTSDSGASHTARLMPRAQKCENIDLWKSRAHCHALSRGYI</sequence>
<reference evidence="1" key="1">
    <citation type="submission" date="2021-06" db="EMBL/GenBank/DDBJ databases">
        <title>Parelaphostrongylus tenuis whole genome reference sequence.</title>
        <authorList>
            <person name="Garwood T.J."/>
            <person name="Larsen P.A."/>
            <person name="Fountain-Jones N.M."/>
            <person name="Garbe J.R."/>
            <person name="Macchietto M.G."/>
            <person name="Kania S.A."/>
            <person name="Gerhold R.W."/>
            <person name="Richards J.E."/>
            <person name="Wolf T.M."/>
        </authorList>
    </citation>
    <scope>NUCLEOTIDE SEQUENCE</scope>
    <source>
        <strain evidence="1">MNPRO001-30</strain>
        <tissue evidence="1">Meninges</tissue>
    </source>
</reference>
<protein>
    <submittedName>
        <fullName evidence="1">Uncharacterized protein</fullName>
    </submittedName>
</protein>
<evidence type="ECO:0000313" key="1">
    <source>
        <dbReference type="EMBL" id="KAJ1352395.1"/>
    </source>
</evidence>
<dbReference type="Proteomes" id="UP001196413">
    <property type="component" value="Unassembled WGS sequence"/>
</dbReference>
<accession>A0AAD5M569</accession>
<proteinExistence type="predicted"/>
<dbReference type="EMBL" id="JAHQIW010001372">
    <property type="protein sequence ID" value="KAJ1352395.1"/>
    <property type="molecule type" value="Genomic_DNA"/>
</dbReference>
<keyword evidence="2" id="KW-1185">Reference proteome</keyword>
<gene>
    <name evidence="1" type="ORF">KIN20_008721</name>
</gene>
<dbReference type="AlphaFoldDB" id="A0AAD5M569"/>
<name>A0AAD5M569_PARTN</name>